<organism evidence="4 5">
    <name type="scientific">Westerdykella ornata</name>
    <dbReference type="NCBI Taxonomy" id="318751"/>
    <lineage>
        <taxon>Eukaryota</taxon>
        <taxon>Fungi</taxon>
        <taxon>Dikarya</taxon>
        <taxon>Ascomycota</taxon>
        <taxon>Pezizomycotina</taxon>
        <taxon>Dothideomycetes</taxon>
        <taxon>Pleosporomycetidae</taxon>
        <taxon>Pleosporales</taxon>
        <taxon>Sporormiaceae</taxon>
        <taxon>Westerdykella</taxon>
    </lineage>
</organism>
<dbReference type="GeneID" id="54551412"/>
<dbReference type="Gene3D" id="2.30.30.140">
    <property type="match status" value="1"/>
</dbReference>
<gene>
    <name evidence="4" type="ORF">EI97DRAFT_432765</name>
</gene>
<keyword evidence="1" id="KW-0175">Coiled coil</keyword>
<evidence type="ECO:0000256" key="2">
    <source>
        <dbReference type="SAM" id="MobiDB-lite"/>
    </source>
</evidence>
<name>A0A6A6JKN6_WESOR</name>
<feature type="compositionally biased region" description="Basic and acidic residues" evidence="2">
    <location>
        <begin position="307"/>
        <end position="322"/>
    </location>
</feature>
<evidence type="ECO:0000259" key="3">
    <source>
        <dbReference type="PROSITE" id="PS50304"/>
    </source>
</evidence>
<keyword evidence="5" id="KW-1185">Reference proteome</keyword>
<feature type="compositionally biased region" description="Basic and acidic residues" evidence="2">
    <location>
        <begin position="168"/>
        <end position="182"/>
    </location>
</feature>
<feature type="domain" description="Tudor" evidence="3">
    <location>
        <begin position="118"/>
        <end position="179"/>
    </location>
</feature>
<dbReference type="InterPro" id="IPR002999">
    <property type="entry name" value="Tudor"/>
</dbReference>
<dbReference type="AlphaFoldDB" id="A0A6A6JKN6"/>
<accession>A0A6A6JKN6</accession>
<evidence type="ECO:0000313" key="4">
    <source>
        <dbReference type="EMBL" id="KAF2277151.1"/>
    </source>
</evidence>
<dbReference type="EMBL" id="ML986491">
    <property type="protein sequence ID" value="KAF2277151.1"/>
    <property type="molecule type" value="Genomic_DNA"/>
</dbReference>
<feature type="region of interest" description="Disordered" evidence="2">
    <location>
        <begin position="167"/>
        <end position="322"/>
    </location>
</feature>
<evidence type="ECO:0000256" key="1">
    <source>
        <dbReference type="SAM" id="Coils"/>
    </source>
</evidence>
<reference evidence="4" key="1">
    <citation type="journal article" date="2020" name="Stud. Mycol.">
        <title>101 Dothideomycetes genomes: a test case for predicting lifestyles and emergence of pathogens.</title>
        <authorList>
            <person name="Haridas S."/>
            <person name="Albert R."/>
            <person name="Binder M."/>
            <person name="Bloem J."/>
            <person name="Labutti K."/>
            <person name="Salamov A."/>
            <person name="Andreopoulos B."/>
            <person name="Baker S."/>
            <person name="Barry K."/>
            <person name="Bills G."/>
            <person name="Bluhm B."/>
            <person name="Cannon C."/>
            <person name="Castanera R."/>
            <person name="Culley D."/>
            <person name="Daum C."/>
            <person name="Ezra D."/>
            <person name="Gonzalez J."/>
            <person name="Henrissat B."/>
            <person name="Kuo A."/>
            <person name="Liang C."/>
            <person name="Lipzen A."/>
            <person name="Lutzoni F."/>
            <person name="Magnuson J."/>
            <person name="Mondo S."/>
            <person name="Nolan M."/>
            <person name="Ohm R."/>
            <person name="Pangilinan J."/>
            <person name="Park H.-J."/>
            <person name="Ramirez L."/>
            <person name="Alfaro M."/>
            <person name="Sun H."/>
            <person name="Tritt A."/>
            <person name="Yoshinaga Y."/>
            <person name="Zwiers L.-H."/>
            <person name="Turgeon B."/>
            <person name="Goodwin S."/>
            <person name="Spatafora J."/>
            <person name="Crous P."/>
            <person name="Grigoriev I."/>
        </authorList>
    </citation>
    <scope>NUCLEOTIDE SEQUENCE</scope>
    <source>
        <strain evidence="4">CBS 379.55</strain>
    </source>
</reference>
<proteinExistence type="predicted"/>
<dbReference type="SUPFAM" id="SSF63748">
    <property type="entry name" value="Tudor/PWWP/MBT"/>
    <property type="match status" value="1"/>
</dbReference>
<dbReference type="Proteomes" id="UP000800097">
    <property type="component" value="Unassembled WGS sequence"/>
</dbReference>
<feature type="coiled-coil region" evidence="1">
    <location>
        <begin position="3"/>
        <end position="30"/>
    </location>
</feature>
<dbReference type="SMART" id="SM00333">
    <property type="entry name" value="TUDOR"/>
    <property type="match status" value="1"/>
</dbReference>
<dbReference type="RefSeq" id="XP_033654690.1">
    <property type="nucleotide sequence ID" value="XM_033798237.1"/>
</dbReference>
<dbReference type="PROSITE" id="PS50304">
    <property type="entry name" value="TUDOR"/>
    <property type="match status" value="1"/>
</dbReference>
<evidence type="ECO:0000313" key="5">
    <source>
        <dbReference type="Proteomes" id="UP000800097"/>
    </source>
</evidence>
<protein>
    <recommendedName>
        <fullName evidence="3">Tudor domain-containing protein</fullName>
    </recommendedName>
</protein>
<sequence>MADKTVLNKINALKREISQKEAERKEWAGTLPGLDDIINGDPEEVSEESVKQALELKADAEVTIAGIDKDLRPLYEELEKLNATLPKPVEPAAPKFDPEKHPLLKKASEKVESEKPVTFNAGDMCEAQWTDGRFYKAKVQTVLGSVSDPKYHVRFIDYKDSSSTVGRDAIRPLYSDRKRKADGAPATPTAAPATSSPHVISGPASMNPKAVANDAGKDTSVPINRRKIGGNKALERKQTSWQEFTKKGPGKSITKKESMFRTGEGLNSRVGFTGSGGGMTQAPKRVRYTHKYDDDEEDSRPSHSVSKHSDRPRVESSGRKRY</sequence>
<feature type="compositionally biased region" description="Low complexity" evidence="2">
    <location>
        <begin position="184"/>
        <end position="194"/>
    </location>
</feature>
<dbReference type="OrthoDB" id="79171at2759"/>